<evidence type="ECO:0000256" key="2">
    <source>
        <dbReference type="SAM" id="SignalP"/>
    </source>
</evidence>
<proteinExistence type="predicted"/>
<feature type="region of interest" description="Disordered" evidence="1">
    <location>
        <begin position="125"/>
        <end position="187"/>
    </location>
</feature>
<evidence type="ECO:0000313" key="4">
    <source>
        <dbReference type="Proteomes" id="UP000747399"/>
    </source>
</evidence>
<sequence>MFRTNRRGRGTPVSVKLTTLALALILLGISIHPVFAEDGERGSHITATGSAIAAGLSDSDRDPYYPGDGDDDSYGPGGGDDSSGPGGPSKSRGRDGKSKLPFHTGAVVVLVSPWLDYACDTATDPAPYGPYGPGGDYSYSPKGDHDGHSGSSWAQRRALRDITSDGSMGRKVSLGGNGKGKSYPYGPGDDDDLAKGVVWCNVTVTDDPPQPYLSEVRSKDEASDGNGNGGFMSSWLDPILSALANAGAAAFSRTTAKHMDDVRQLGGSGGGAVKGSQWDLDGFVLMGADFRTPYVFSGGRVFLKNQNKRKFCRLADDNDDDDGDFGLPSATLVCDEMTSSAKTEFVVEMVDEVEEDEEVGRSHRMDSAAALRDAKLEGYGPSGGDGDWPSGRDGGKGDRPDGGGADSGDDSWPGRGGKDGKKTSVMIRLRAPQNDMRYCGPDRRIRGSPLICDMRHPDTSHRRLTDFKLVDATPTRSPSASP</sequence>
<feature type="region of interest" description="Disordered" evidence="1">
    <location>
        <begin position="376"/>
        <end position="425"/>
    </location>
</feature>
<keyword evidence="2" id="KW-0732">Signal</keyword>
<comment type="caution">
    <text evidence="3">The sequence shown here is derived from an EMBL/GenBank/DDBJ whole genome shotgun (WGS) entry which is preliminary data.</text>
</comment>
<feature type="region of interest" description="Disordered" evidence="1">
    <location>
        <begin position="440"/>
        <end position="462"/>
    </location>
</feature>
<evidence type="ECO:0000256" key="1">
    <source>
        <dbReference type="SAM" id="MobiDB-lite"/>
    </source>
</evidence>
<protein>
    <submittedName>
        <fullName evidence="3">Uncharacterized protein</fullName>
    </submittedName>
</protein>
<organism evidence="3 4">
    <name type="scientific">Volvox africanus</name>
    <dbReference type="NCBI Taxonomy" id="51714"/>
    <lineage>
        <taxon>Eukaryota</taxon>
        <taxon>Viridiplantae</taxon>
        <taxon>Chlorophyta</taxon>
        <taxon>core chlorophytes</taxon>
        <taxon>Chlorophyceae</taxon>
        <taxon>CS clade</taxon>
        <taxon>Chlamydomonadales</taxon>
        <taxon>Volvocaceae</taxon>
        <taxon>Volvox</taxon>
    </lineage>
</organism>
<feature type="compositionally biased region" description="Basic and acidic residues" evidence="1">
    <location>
        <begin position="453"/>
        <end position="462"/>
    </location>
</feature>
<dbReference type="EMBL" id="BNCO01000027">
    <property type="protein sequence ID" value="GIL57400.1"/>
    <property type="molecule type" value="Genomic_DNA"/>
</dbReference>
<dbReference type="AlphaFoldDB" id="A0A8J4BAB1"/>
<feature type="region of interest" description="Disordered" evidence="1">
    <location>
        <begin position="56"/>
        <end position="98"/>
    </location>
</feature>
<reference evidence="3" key="1">
    <citation type="journal article" date="2021" name="Proc. Natl. Acad. Sci. U.S.A.">
        <title>Three genomes in the algal genus Volvox reveal the fate of a haploid sex-determining region after a transition to homothallism.</title>
        <authorList>
            <person name="Yamamoto K."/>
            <person name="Hamaji T."/>
            <person name="Kawai-Toyooka H."/>
            <person name="Matsuzaki R."/>
            <person name="Takahashi F."/>
            <person name="Nishimura Y."/>
            <person name="Kawachi M."/>
            <person name="Noguchi H."/>
            <person name="Minakuchi Y."/>
            <person name="Umen J.G."/>
            <person name="Toyoda A."/>
            <person name="Nozaki H."/>
        </authorList>
    </citation>
    <scope>NUCLEOTIDE SEQUENCE</scope>
    <source>
        <strain evidence="3">NIES-3780</strain>
    </source>
</reference>
<feature type="compositionally biased region" description="Gly residues" evidence="1">
    <location>
        <begin position="75"/>
        <end position="87"/>
    </location>
</feature>
<evidence type="ECO:0000313" key="3">
    <source>
        <dbReference type="EMBL" id="GIL57400.1"/>
    </source>
</evidence>
<feature type="chain" id="PRO_5035146263" evidence="2">
    <location>
        <begin position="37"/>
        <end position="482"/>
    </location>
</feature>
<name>A0A8J4BAB1_9CHLO</name>
<dbReference type="Proteomes" id="UP000747399">
    <property type="component" value="Unassembled WGS sequence"/>
</dbReference>
<accession>A0A8J4BAB1</accession>
<gene>
    <name evidence="3" type="ORF">Vafri_12581</name>
</gene>
<feature type="signal peptide" evidence="2">
    <location>
        <begin position="1"/>
        <end position="36"/>
    </location>
</feature>
<keyword evidence="4" id="KW-1185">Reference proteome</keyword>